<keyword evidence="7" id="KW-0727">SH2 domain</keyword>
<keyword evidence="5" id="KW-0829">Tyrosine-protein kinase</keyword>
<keyword evidence="1" id="KW-0808">Transferase</keyword>
<keyword evidence="4" id="KW-0067">ATP-binding</keyword>
<dbReference type="KEGG" id="acan:ACA1_385720"/>
<protein>
    <submittedName>
        <fullName evidence="11">Protein kinase domain containing protein</fullName>
    </submittedName>
</protein>
<dbReference type="GeneID" id="14922708"/>
<evidence type="ECO:0000313" key="11">
    <source>
        <dbReference type="EMBL" id="ELR21795.1"/>
    </source>
</evidence>
<dbReference type="SMART" id="SM00220">
    <property type="entry name" value="S_TKc"/>
    <property type="match status" value="1"/>
</dbReference>
<dbReference type="PROSITE" id="PS50001">
    <property type="entry name" value="SH2"/>
    <property type="match status" value="1"/>
</dbReference>
<dbReference type="Gene3D" id="3.30.200.20">
    <property type="entry name" value="Phosphorylase Kinase, domain 1"/>
    <property type="match status" value="1"/>
</dbReference>
<evidence type="ECO:0000256" key="2">
    <source>
        <dbReference type="ARBA" id="ARBA00022741"/>
    </source>
</evidence>
<feature type="domain" description="SH2" evidence="9">
    <location>
        <begin position="421"/>
        <end position="515"/>
    </location>
</feature>
<evidence type="ECO:0000259" key="9">
    <source>
        <dbReference type="PROSITE" id="PS50001"/>
    </source>
</evidence>
<evidence type="ECO:0000259" key="10">
    <source>
        <dbReference type="PROSITE" id="PS50011"/>
    </source>
</evidence>
<dbReference type="GO" id="GO:0004713">
    <property type="term" value="F:protein tyrosine kinase activity"/>
    <property type="evidence" value="ECO:0007669"/>
    <property type="project" value="UniProtKB-KW"/>
</dbReference>
<dbReference type="PANTHER" id="PTHR44329:SF298">
    <property type="entry name" value="MIXED LINEAGE KINASE DOMAIN-LIKE PROTEIN"/>
    <property type="match status" value="1"/>
</dbReference>
<evidence type="ECO:0000256" key="8">
    <source>
        <dbReference type="SAM" id="MobiDB-lite"/>
    </source>
</evidence>
<sequence length="566" mass="64332">MMHESSMGGYNSRSPHALRKRAATLEDLHAISDSDRANDWGLGSARIRAKELKFSRDDIIARGHHGIGCCRGSPVAIKLLRNQNLNRKELEALQREAEIMRSLRHPSILLLMGVCTERRNLAIVTEFVAGRDLGAIIRDRDVDMTVRQKLNIAKGIAQGMTWLHCLQPEPIIHRDLKPANVLVTKDGNVKVCDFGLSCVREKFDPSAPPKETVSGTALYLSPEVMEGVPSSEKSDVYAFAILLWELFTRAKPFTEYKSSMEVYEAVVGENKRPPLTSDVPDAVAALLEDCWQRDRLKRPSFGEILQRLDDIVVDTTIPDQTARAFWKELRPQYPWSVSWRRFMEAYHRYSKSNLPLPLYLHSAEGRCARLILAAATEDMTRSKRDKEYNVMLESFGRFVHLFGPFRRSILVDFEALCKRGCFHGLIEAKEAERRLGNKKKRKKFLLRMSARDPTCLTISRRHKGGFRHMRVQRTARGWNVPVGKDMHSFATLDEFLDSPLARKSGKKGLGLKRPCVRDSEFAAVHREGGDSDPYYDEVPSSFDDHDVDDDEYVGQLLAHSNGGVRR</sequence>
<dbReference type="InterPro" id="IPR000719">
    <property type="entry name" value="Prot_kinase_dom"/>
</dbReference>
<dbReference type="STRING" id="1257118.L8H9D4"/>
<keyword evidence="12" id="KW-1185">Reference proteome</keyword>
<dbReference type="InterPro" id="IPR011009">
    <property type="entry name" value="Kinase-like_dom_sf"/>
</dbReference>
<dbReference type="VEuPathDB" id="AmoebaDB:ACA1_385720"/>
<dbReference type="GO" id="GO:0005524">
    <property type="term" value="F:ATP binding"/>
    <property type="evidence" value="ECO:0007669"/>
    <property type="project" value="UniProtKB-KW"/>
</dbReference>
<feature type="domain" description="Protein kinase" evidence="10">
    <location>
        <begin position="34"/>
        <end position="312"/>
    </location>
</feature>
<dbReference type="SUPFAM" id="SSF56112">
    <property type="entry name" value="Protein kinase-like (PK-like)"/>
    <property type="match status" value="1"/>
</dbReference>
<evidence type="ECO:0000256" key="6">
    <source>
        <dbReference type="ARBA" id="ARBA00025089"/>
    </source>
</evidence>
<dbReference type="SMART" id="SM00252">
    <property type="entry name" value="SH2"/>
    <property type="match status" value="1"/>
</dbReference>
<dbReference type="InterPro" id="IPR051681">
    <property type="entry name" value="Ser/Thr_Kinases-Pseudokinases"/>
</dbReference>
<dbReference type="InterPro" id="IPR001245">
    <property type="entry name" value="Ser-Thr/Tyr_kinase_cat_dom"/>
</dbReference>
<dbReference type="EMBL" id="KB007900">
    <property type="protein sequence ID" value="ELR21795.1"/>
    <property type="molecule type" value="Genomic_DNA"/>
</dbReference>
<keyword evidence="2" id="KW-0547">Nucleotide-binding</keyword>
<dbReference type="GO" id="GO:0004674">
    <property type="term" value="F:protein serine/threonine kinase activity"/>
    <property type="evidence" value="ECO:0007669"/>
    <property type="project" value="TreeGrafter"/>
</dbReference>
<dbReference type="PANTHER" id="PTHR44329">
    <property type="entry name" value="SERINE/THREONINE-PROTEIN KINASE TNNI3K-RELATED"/>
    <property type="match status" value="1"/>
</dbReference>
<dbReference type="CDD" id="cd00173">
    <property type="entry name" value="SH2"/>
    <property type="match status" value="1"/>
</dbReference>
<dbReference type="RefSeq" id="XP_004347177.1">
    <property type="nucleotide sequence ID" value="XM_004347127.1"/>
</dbReference>
<feature type="region of interest" description="Disordered" evidence="8">
    <location>
        <begin position="526"/>
        <end position="545"/>
    </location>
</feature>
<evidence type="ECO:0000313" key="12">
    <source>
        <dbReference type="Proteomes" id="UP000011083"/>
    </source>
</evidence>
<evidence type="ECO:0000256" key="4">
    <source>
        <dbReference type="ARBA" id="ARBA00022840"/>
    </source>
</evidence>
<reference evidence="11 12" key="1">
    <citation type="journal article" date="2013" name="Genome Biol.">
        <title>Genome of Acanthamoeba castellanii highlights extensive lateral gene transfer and early evolution of tyrosine kinase signaling.</title>
        <authorList>
            <person name="Clarke M."/>
            <person name="Lohan A.J."/>
            <person name="Liu B."/>
            <person name="Lagkouvardos I."/>
            <person name="Roy S."/>
            <person name="Zafar N."/>
            <person name="Bertelli C."/>
            <person name="Schilde C."/>
            <person name="Kianianmomeni A."/>
            <person name="Burglin T.R."/>
            <person name="Frech C."/>
            <person name="Turcotte B."/>
            <person name="Kopec K.O."/>
            <person name="Synnott J.M."/>
            <person name="Choo C."/>
            <person name="Paponov I."/>
            <person name="Finkler A."/>
            <person name="Soon Heng Tan C."/>
            <person name="Hutchins A.P."/>
            <person name="Weinmeier T."/>
            <person name="Rattei T."/>
            <person name="Chu J.S."/>
            <person name="Gimenez G."/>
            <person name="Irimia M."/>
            <person name="Rigden D.J."/>
            <person name="Fitzpatrick D.A."/>
            <person name="Lorenzo-Morales J."/>
            <person name="Bateman A."/>
            <person name="Chiu C.H."/>
            <person name="Tang P."/>
            <person name="Hegemann P."/>
            <person name="Fromm H."/>
            <person name="Raoult D."/>
            <person name="Greub G."/>
            <person name="Miranda-Saavedra D."/>
            <person name="Chen N."/>
            <person name="Nash P."/>
            <person name="Ginger M.L."/>
            <person name="Horn M."/>
            <person name="Schaap P."/>
            <person name="Caler L."/>
            <person name="Loftus B."/>
        </authorList>
    </citation>
    <scope>NUCLEOTIDE SEQUENCE [LARGE SCALE GENOMIC DNA]</scope>
    <source>
        <strain evidence="11 12">Neff</strain>
    </source>
</reference>
<dbReference type="Pfam" id="PF00017">
    <property type="entry name" value="SH2"/>
    <property type="match status" value="1"/>
</dbReference>
<dbReference type="InterPro" id="IPR000980">
    <property type="entry name" value="SH2"/>
</dbReference>
<dbReference type="PROSITE" id="PS50011">
    <property type="entry name" value="PROTEIN_KINASE_DOM"/>
    <property type="match status" value="1"/>
</dbReference>
<dbReference type="CDD" id="cd13999">
    <property type="entry name" value="STKc_MAP3K-like"/>
    <property type="match status" value="1"/>
</dbReference>
<dbReference type="InterPro" id="IPR008271">
    <property type="entry name" value="Ser/Thr_kinase_AS"/>
</dbReference>
<dbReference type="PRINTS" id="PR00109">
    <property type="entry name" value="TYRKINASE"/>
</dbReference>
<keyword evidence="3 11" id="KW-0418">Kinase</keyword>
<evidence type="ECO:0000256" key="1">
    <source>
        <dbReference type="ARBA" id="ARBA00022679"/>
    </source>
</evidence>
<dbReference type="Gene3D" id="3.30.505.10">
    <property type="entry name" value="SH2 domain"/>
    <property type="match status" value="1"/>
</dbReference>
<evidence type="ECO:0000256" key="3">
    <source>
        <dbReference type="ARBA" id="ARBA00022777"/>
    </source>
</evidence>
<dbReference type="AlphaFoldDB" id="L8H9D4"/>
<dbReference type="InterPro" id="IPR036860">
    <property type="entry name" value="SH2_dom_sf"/>
</dbReference>
<name>L8H9D4_ACACF</name>
<proteinExistence type="predicted"/>
<dbReference type="SUPFAM" id="SSF55550">
    <property type="entry name" value="SH2 domain"/>
    <property type="match status" value="1"/>
</dbReference>
<organism evidence="11 12">
    <name type="scientific">Acanthamoeba castellanii (strain ATCC 30010 / Neff)</name>
    <dbReference type="NCBI Taxonomy" id="1257118"/>
    <lineage>
        <taxon>Eukaryota</taxon>
        <taxon>Amoebozoa</taxon>
        <taxon>Discosea</taxon>
        <taxon>Longamoebia</taxon>
        <taxon>Centramoebida</taxon>
        <taxon>Acanthamoebidae</taxon>
        <taxon>Acanthamoeba</taxon>
    </lineage>
</organism>
<evidence type="ECO:0000256" key="7">
    <source>
        <dbReference type="PROSITE-ProRule" id="PRU00191"/>
    </source>
</evidence>
<dbReference type="OrthoDB" id="25221at2759"/>
<accession>L8H9D4</accession>
<dbReference type="Gene3D" id="1.10.510.10">
    <property type="entry name" value="Transferase(Phosphotransferase) domain 1"/>
    <property type="match status" value="1"/>
</dbReference>
<evidence type="ECO:0000256" key="5">
    <source>
        <dbReference type="ARBA" id="ARBA00023137"/>
    </source>
</evidence>
<comment type="function">
    <text evidence="6">Required for proper chemotaxis and phagocytosis; proper spatiotemporal control of F-actin levels in chemotaxing cells. Negative regulator of the PI3K (phosphatidylinositol 3 kinase) pathway. Predominantly phosphorylates serines and threonines and tyrosines at a lower level.</text>
</comment>
<dbReference type="PROSITE" id="PS00108">
    <property type="entry name" value="PROTEIN_KINASE_ST"/>
    <property type="match status" value="1"/>
</dbReference>
<dbReference type="Proteomes" id="UP000011083">
    <property type="component" value="Unassembled WGS sequence"/>
</dbReference>
<dbReference type="Pfam" id="PF07714">
    <property type="entry name" value="PK_Tyr_Ser-Thr"/>
    <property type="match status" value="1"/>
</dbReference>
<gene>
    <name evidence="11" type="ORF">ACA1_385720</name>
</gene>